<dbReference type="EMBL" id="MPRJ01000018">
    <property type="protein sequence ID" value="OOZ37093.1"/>
    <property type="molecule type" value="Genomic_DNA"/>
</dbReference>
<comment type="caution">
    <text evidence="1">The sequence shown here is derived from an EMBL/GenBank/DDBJ whole genome shotgun (WGS) entry which is preliminary data.</text>
</comment>
<protein>
    <submittedName>
        <fullName evidence="1">Uncharacterized protein</fullName>
    </submittedName>
</protein>
<organism evidence="1 2">
    <name type="scientific">Solemya velesiana gill symbiont</name>
    <dbReference type="NCBI Taxonomy" id="1918948"/>
    <lineage>
        <taxon>Bacteria</taxon>
        <taxon>Pseudomonadati</taxon>
        <taxon>Pseudomonadota</taxon>
        <taxon>Gammaproteobacteria</taxon>
        <taxon>sulfur-oxidizing symbionts</taxon>
    </lineage>
</organism>
<dbReference type="Proteomes" id="UP000190896">
    <property type="component" value="Unassembled WGS sequence"/>
</dbReference>
<evidence type="ECO:0000313" key="2">
    <source>
        <dbReference type="Proteomes" id="UP000190896"/>
    </source>
</evidence>
<dbReference type="RefSeq" id="WP_078486244.1">
    <property type="nucleotide sequence ID" value="NZ_MPRJ01000018.1"/>
</dbReference>
<reference evidence="1 2" key="1">
    <citation type="submission" date="2016-11" db="EMBL/GenBank/DDBJ databases">
        <title>Mixed transmission modes and dynamic genome evolution in an obligate animal-bacterial symbiosis.</title>
        <authorList>
            <person name="Russell S.L."/>
            <person name="Corbett-Detig R.B."/>
            <person name="Cavanaugh C.M."/>
        </authorList>
    </citation>
    <scope>NUCLEOTIDE SEQUENCE [LARGE SCALE GENOMIC DNA]</scope>
    <source>
        <strain evidence="1">Se-Cadez</strain>
    </source>
</reference>
<sequence>MDLSTEDRIELYRKEIERHTPPMSHHDIFMNDVFQFLLKSALEQKAFEDGSGGTTVQETG</sequence>
<keyword evidence="2" id="KW-1185">Reference proteome</keyword>
<name>A0A1T2KW72_9GAMM</name>
<evidence type="ECO:0000313" key="1">
    <source>
        <dbReference type="EMBL" id="OOZ37093.1"/>
    </source>
</evidence>
<accession>A0A1T2KW72</accession>
<gene>
    <name evidence="1" type="ORF">BOW51_04085</name>
</gene>
<proteinExistence type="predicted"/>
<dbReference type="AlphaFoldDB" id="A0A1T2KW72"/>